<reference evidence="2" key="2">
    <citation type="submission" date="2020-11" db="EMBL/GenBank/DDBJ databases">
        <authorList>
            <person name="McCartney M.A."/>
            <person name="Auch B."/>
            <person name="Kono T."/>
            <person name="Mallez S."/>
            <person name="Becker A."/>
            <person name="Gohl D.M."/>
            <person name="Silverstein K.A.T."/>
            <person name="Koren S."/>
            <person name="Bechman K.B."/>
            <person name="Herman A."/>
            <person name="Abrahante J.E."/>
            <person name="Garbe J."/>
        </authorList>
    </citation>
    <scope>NUCLEOTIDE SEQUENCE</scope>
    <source>
        <strain evidence="2">Duluth1</strain>
        <tissue evidence="2">Whole animal</tissue>
    </source>
</reference>
<dbReference type="Pfam" id="PF01369">
    <property type="entry name" value="Sec7"/>
    <property type="match status" value="1"/>
</dbReference>
<evidence type="ECO:0000259" key="1">
    <source>
        <dbReference type="PROSITE" id="PS50190"/>
    </source>
</evidence>
<dbReference type="PROSITE" id="PS50190">
    <property type="entry name" value="SEC7"/>
    <property type="match status" value="1"/>
</dbReference>
<organism evidence="2 3">
    <name type="scientific">Dreissena polymorpha</name>
    <name type="common">Zebra mussel</name>
    <name type="synonym">Mytilus polymorpha</name>
    <dbReference type="NCBI Taxonomy" id="45954"/>
    <lineage>
        <taxon>Eukaryota</taxon>
        <taxon>Metazoa</taxon>
        <taxon>Spiralia</taxon>
        <taxon>Lophotrochozoa</taxon>
        <taxon>Mollusca</taxon>
        <taxon>Bivalvia</taxon>
        <taxon>Autobranchia</taxon>
        <taxon>Heteroconchia</taxon>
        <taxon>Euheterodonta</taxon>
        <taxon>Imparidentia</taxon>
        <taxon>Neoheterodontei</taxon>
        <taxon>Myida</taxon>
        <taxon>Dreissenoidea</taxon>
        <taxon>Dreissenidae</taxon>
        <taxon>Dreissena</taxon>
    </lineage>
</organism>
<proteinExistence type="predicted"/>
<dbReference type="EMBL" id="JAIWYP010000010">
    <property type="protein sequence ID" value="KAH3746621.1"/>
    <property type="molecule type" value="Genomic_DNA"/>
</dbReference>
<evidence type="ECO:0000313" key="3">
    <source>
        <dbReference type="Proteomes" id="UP000828390"/>
    </source>
</evidence>
<dbReference type="GO" id="GO:0032012">
    <property type="term" value="P:regulation of ARF protein signal transduction"/>
    <property type="evidence" value="ECO:0007669"/>
    <property type="project" value="InterPro"/>
</dbReference>
<accession>A0A9D4I174</accession>
<dbReference type="GO" id="GO:0005085">
    <property type="term" value="F:guanyl-nucleotide exchange factor activity"/>
    <property type="evidence" value="ECO:0007669"/>
    <property type="project" value="InterPro"/>
</dbReference>
<reference evidence="2" key="1">
    <citation type="journal article" date="2019" name="bioRxiv">
        <title>The Genome of the Zebra Mussel, Dreissena polymorpha: A Resource for Invasive Species Research.</title>
        <authorList>
            <person name="McCartney M.A."/>
            <person name="Auch B."/>
            <person name="Kono T."/>
            <person name="Mallez S."/>
            <person name="Zhang Y."/>
            <person name="Obille A."/>
            <person name="Becker A."/>
            <person name="Abrahante J.E."/>
            <person name="Garbe J."/>
            <person name="Badalamenti J.P."/>
            <person name="Herman A."/>
            <person name="Mangelson H."/>
            <person name="Liachko I."/>
            <person name="Sullivan S."/>
            <person name="Sone E.D."/>
            <person name="Koren S."/>
            <person name="Silverstein K.A.T."/>
            <person name="Beckman K.B."/>
            <person name="Gohl D.M."/>
        </authorList>
    </citation>
    <scope>NUCLEOTIDE SEQUENCE</scope>
    <source>
        <strain evidence="2">Duluth1</strain>
        <tissue evidence="2">Whole animal</tissue>
    </source>
</reference>
<dbReference type="InterPro" id="IPR000904">
    <property type="entry name" value="Sec7_dom"/>
</dbReference>
<protein>
    <recommendedName>
        <fullName evidence="1">SEC7 domain-containing protein</fullName>
    </recommendedName>
</protein>
<comment type="caution">
    <text evidence="2">The sequence shown here is derived from an EMBL/GenBank/DDBJ whole genome shotgun (WGS) entry which is preliminary data.</text>
</comment>
<dbReference type="SUPFAM" id="SSF48425">
    <property type="entry name" value="Sec7 domain"/>
    <property type="match status" value="1"/>
</dbReference>
<name>A0A9D4I174_DREPO</name>
<gene>
    <name evidence="2" type="ORF">DPMN_181030</name>
</gene>
<keyword evidence="3" id="KW-1185">Reference proteome</keyword>
<sequence>MFVQVYNTGTEYFNQKPGKGISYLQEQGLLADPLEPGEVVTFIRGNPKIDKKVLGEFITKRSNSQLLEAFVK</sequence>
<feature type="domain" description="SEC7" evidence="1">
    <location>
        <begin position="6"/>
        <end position="72"/>
    </location>
</feature>
<dbReference type="Gene3D" id="1.10.220.20">
    <property type="match status" value="1"/>
</dbReference>
<dbReference type="Proteomes" id="UP000828390">
    <property type="component" value="Unassembled WGS sequence"/>
</dbReference>
<dbReference type="AlphaFoldDB" id="A0A9D4I174"/>
<dbReference type="InterPro" id="IPR035999">
    <property type="entry name" value="Sec7_dom_sf"/>
</dbReference>
<evidence type="ECO:0000313" key="2">
    <source>
        <dbReference type="EMBL" id="KAH3746621.1"/>
    </source>
</evidence>